<dbReference type="EMBL" id="JAIZAY010000014">
    <property type="protein sequence ID" value="KAJ8029559.1"/>
    <property type="molecule type" value="Genomic_DNA"/>
</dbReference>
<accession>A0A9Q1BN21</accession>
<protein>
    <submittedName>
        <fullName evidence="1">Uncharacterized protein</fullName>
    </submittedName>
</protein>
<gene>
    <name evidence="1" type="ORF">HOLleu_28989</name>
</gene>
<dbReference type="Proteomes" id="UP001152320">
    <property type="component" value="Chromosome 14"/>
</dbReference>
<evidence type="ECO:0000313" key="2">
    <source>
        <dbReference type="Proteomes" id="UP001152320"/>
    </source>
</evidence>
<comment type="caution">
    <text evidence="1">The sequence shown here is derived from an EMBL/GenBank/DDBJ whole genome shotgun (WGS) entry which is preliminary data.</text>
</comment>
<evidence type="ECO:0000313" key="1">
    <source>
        <dbReference type="EMBL" id="KAJ8029559.1"/>
    </source>
</evidence>
<proteinExistence type="predicted"/>
<dbReference type="AlphaFoldDB" id="A0A9Q1BN21"/>
<organism evidence="1 2">
    <name type="scientific">Holothuria leucospilota</name>
    <name type="common">Black long sea cucumber</name>
    <name type="synonym">Mertensiothuria leucospilota</name>
    <dbReference type="NCBI Taxonomy" id="206669"/>
    <lineage>
        <taxon>Eukaryota</taxon>
        <taxon>Metazoa</taxon>
        <taxon>Echinodermata</taxon>
        <taxon>Eleutherozoa</taxon>
        <taxon>Echinozoa</taxon>
        <taxon>Holothuroidea</taxon>
        <taxon>Aspidochirotacea</taxon>
        <taxon>Aspidochirotida</taxon>
        <taxon>Holothuriidae</taxon>
        <taxon>Holothuria</taxon>
    </lineage>
</organism>
<sequence>MCVCDALACKHDISRRVTVTELILGVWVGHIEKMIPIVFGGGQRSFGVRRGQNVKTL</sequence>
<reference evidence="1" key="1">
    <citation type="submission" date="2021-10" db="EMBL/GenBank/DDBJ databases">
        <title>Tropical sea cucumber genome reveals ecological adaptation and Cuvierian tubules defense mechanism.</title>
        <authorList>
            <person name="Chen T."/>
        </authorList>
    </citation>
    <scope>NUCLEOTIDE SEQUENCE</scope>
    <source>
        <strain evidence="1">Nanhai2018</strain>
        <tissue evidence="1">Muscle</tissue>
    </source>
</reference>
<keyword evidence="2" id="KW-1185">Reference proteome</keyword>
<name>A0A9Q1BN21_HOLLE</name>